<dbReference type="EMBL" id="ML986496">
    <property type="protein sequence ID" value="KAF2275633.1"/>
    <property type="molecule type" value="Genomic_DNA"/>
</dbReference>
<dbReference type="AlphaFoldDB" id="A0A6A6JHR6"/>
<dbReference type="Proteomes" id="UP000800097">
    <property type="component" value="Unassembled WGS sequence"/>
</dbReference>
<evidence type="ECO:0000313" key="1">
    <source>
        <dbReference type="EMBL" id="KAF2275633.1"/>
    </source>
</evidence>
<reference evidence="1" key="1">
    <citation type="journal article" date="2020" name="Stud. Mycol.">
        <title>101 Dothideomycetes genomes: a test case for predicting lifestyles and emergence of pathogens.</title>
        <authorList>
            <person name="Haridas S."/>
            <person name="Albert R."/>
            <person name="Binder M."/>
            <person name="Bloem J."/>
            <person name="Labutti K."/>
            <person name="Salamov A."/>
            <person name="Andreopoulos B."/>
            <person name="Baker S."/>
            <person name="Barry K."/>
            <person name="Bills G."/>
            <person name="Bluhm B."/>
            <person name="Cannon C."/>
            <person name="Castanera R."/>
            <person name="Culley D."/>
            <person name="Daum C."/>
            <person name="Ezra D."/>
            <person name="Gonzalez J."/>
            <person name="Henrissat B."/>
            <person name="Kuo A."/>
            <person name="Liang C."/>
            <person name="Lipzen A."/>
            <person name="Lutzoni F."/>
            <person name="Magnuson J."/>
            <person name="Mondo S."/>
            <person name="Nolan M."/>
            <person name="Ohm R."/>
            <person name="Pangilinan J."/>
            <person name="Park H.-J."/>
            <person name="Ramirez L."/>
            <person name="Alfaro M."/>
            <person name="Sun H."/>
            <person name="Tritt A."/>
            <person name="Yoshinaga Y."/>
            <person name="Zwiers L.-H."/>
            <person name="Turgeon B."/>
            <person name="Goodwin S."/>
            <person name="Spatafora J."/>
            <person name="Crous P."/>
            <person name="Grigoriev I."/>
        </authorList>
    </citation>
    <scope>NUCLEOTIDE SEQUENCE</scope>
    <source>
        <strain evidence="1">CBS 379.55</strain>
    </source>
</reference>
<dbReference type="RefSeq" id="XP_033653172.1">
    <property type="nucleotide sequence ID" value="XM_033802996.1"/>
</dbReference>
<dbReference type="GeneID" id="54556171"/>
<gene>
    <name evidence="1" type="ORF">EI97DRAFT_66552</name>
</gene>
<protein>
    <submittedName>
        <fullName evidence="1">Uncharacterized protein</fullName>
    </submittedName>
</protein>
<sequence>MIRIPGQPTRTARVLTPQTPGAALPNCAPSPIHPSSLSSWGRWLRGTSLCTVASQTSPHPARSVQAFRSFLPPMPSACPSPSPRNSLCCHPPPACSLAPPPIPAVFFHLTLSSHPHLHHHFDARPPDPLSLDPPLLLLCLNSPSTPPNLCSPTPSLSPPLRSLRMASTLRDERITFS</sequence>
<keyword evidence="2" id="KW-1185">Reference proteome</keyword>
<name>A0A6A6JHR6_WESOR</name>
<organism evidence="1 2">
    <name type="scientific">Westerdykella ornata</name>
    <dbReference type="NCBI Taxonomy" id="318751"/>
    <lineage>
        <taxon>Eukaryota</taxon>
        <taxon>Fungi</taxon>
        <taxon>Dikarya</taxon>
        <taxon>Ascomycota</taxon>
        <taxon>Pezizomycotina</taxon>
        <taxon>Dothideomycetes</taxon>
        <taxon>Pleosporomycetidae</taxon>
        <taxon>Pleosporales</taxon>
        <taxon>Sporormiaceae</taxon>
        <taxon>Westerdykella</taxon>
    </lineage>
</organism>
<proteinExistence type="predicted"/>
<accession>A0A6A6JHR6</accession>
<evidence type="ECO:0000313" key="2">
    <source>
        <dbReference type="Proteomes" id="UP000800097"/>
    </source>
</evidence>